<keyword evidence="8" id="KW-0624">Polysaccharide degradation</keyword>
<dbReference type="GO" id="GO:0030245">
    <property type="term" value="P:cellulose catabolic process"/>
    <property type="evidence" value="ECO:0007669"/>
    <property type="project" value="UniProtKB-KW"/>
</dbReference>
<evidence type="ECO:0000256" key="4">
    <source>
        <dbReference type="ARBA" id="ARBA00022801"/>
    </source>
</evidence>
<gene>
    <name evidence="13" type="ORF">K7J14_12780</name>
</gene>
<evidence type="ECO:0000256" key="2">
    <source>
        <dbReference type="ARBA" id="ARBA00010838"/>
    </source>
</evidence>
<dbReference type="SUPFAM" id="SSF51445">
    <property type="entry name" value="(Trans)glycosidases"/>
    <property type="match status" value="1"/>
</dbReference>
<dbReference type="Pfam" id="PF00232">
    <property type="entry name" value="Glyco_hydro_1"/>
    <property type="match status" value="1"/>
</dbReference>
<dbReference type="PROSITE" id="PS00653">
    <property type="entry name" value="GLYCOSYL_HYDROL_F1_2"/>
    <property type="match status" value="1"/>
</dbReference>
<feature type="binding site" evidence="10">
    <location>
        <position position="162"/>
    </location>
    <ligand>
        <name>substrate</name>
    </ligand>
</feature>
<dbReference type="PANTHER" id="PTHR10353">
    <property type="entry name" value="GLYCOSYL HYDROLASE"/>
    <property type="match status" value="1"/>
</dbReference>
<keyword evidence="4 12" id="KW-0378">Hydrolase</keyword>
<dbReference type="Gene3D" id="3.20.20.80">
    <property type="entry name" value="Glycosidases"/>
    <property type="match status" value="1"/>
</dbReference>
<dbReference type="GO" id="GO:0008422">
    <property type="term" value="F:beta-glucosidase activity"/>
    <property type="evidence" value="ECO:0007669"/>
    <property type="project" value="UniProtKB-EC"/>
</dbReference>
<dbReference type="InterPro" id="IPR017736">
    <property type="entry name" value="Glyco_hydro_1_beta-glucosidase"/>
</dbReference>
<dbReference type="FunFam" id="3.20.20.80:FF:000004">
    <property type="entry name" value="Beta-glucosidase 6-phospho-beta-glucosidase"/>
    <property type="match status" value="1"/>
</dbReference>
<comment type="similarity">
    <text evidence="2 12">Belongs to the glycosyl hydrolase 1 family.</text>
</comment>
<accession>A0AAE3EL75</accession>
<evidence type="ECO:0000256" key="8">
    <source>
        <dbReference type="ARBA" id="ARBA00023326"/>
    </source>
</evidence>
<protein>
    <recommendedName>
        <fullName evidence="3 12">Beta-glucosidase</fullName>
        <ecNumber evidence="3 12">3.2.1.21</ecNumber>
    </recommendedName>
</protein>
<keyword evidence="5" id="KW-0136">Cellulose degradation</keyword>
<feature type="binding site" evidence="10">
    <location>
        <position position="403"/>
    </location>
    <ligand>
        <name>substrate</name>
    </ligand>
</feature>
<evidence type="ECO:0000256" key="10">
    <source>
        <dbReference type="PIRSR" id="PIRSR617736-2"/>
    </source>
</evidence>
<evidence type="ECO:0000256" key="3">
    <source>
        <dbReference type="ARBA" id="ARBA00012744"/>
    </source>
</evidence>
<feature type="active site" description="Proton donor" evidence="9">
    <location>
        <position position="163"/>
    </location>
</feature>
<evidence type="ECO:0000256" key="9">
    <source>
        <dbReference type="PIRSR" id="PIRSR617736-1"/>
    </source>
</evidence>
<dbReference type="PANTHER" id="PTHR10353:SF36">
    <property type="entry name" value="LP05116P"/>
    <property type="match status" value="1"/>
</dbReference>
<keyword evidence="7 12" id="KW-0326">Glycosidase</keyword>
<dbReference type="AlphaFoldDB" id="A0AAE3EL75"/>
<keyword evidence="6" id="KW-0119">Carbohydrate metabolism</keyword>
<comment type="caution">
    <text evidence="13">The sequence shown here is derived from an EMBL/GenBank/DDBJ whole genome shotgun (WGS) entry which is preliminary data.</text>
</comment>
<reference evidence="13" key="1">
    <citation type="submission" date="2021-08" db="EMBL/GenBank/DDBJ databases">
        <title>Comparative analyses of Brucepasteria parasyntrophica and Teretinema zuelzerae.</title>
        <authorList>
            <person name="Song Y."/>
            <person name="Brune A."/>
        </authorList>
    </citation>
    <scope>NUCLEOTIDE SEQUENCE</scope>
    <source>
        <strain evidence="13">DSM 1903</strain>
    </source>
</reference>
<dbReference type="PROSITE" id="PS00572">
    <property type="entry name" value="GLYCOSYL_HYDROL_F1_1"/>
    <property type="match status" value="1"/>
</dbReference>
<organism evidence="13 14">
    <name type="scientific">Teretinema zuelzerae</name>
    <dbReference type="NCBI Taxonomy" id="156"/>
    <lineage>
        <taxon>Bacteria</taxon>
        <taxon>Pseudomonadati</taxon>
        <taxon>Spirochaetota</taxon>
        <taxon>Spirochaetia</taxon>
        <taxon>Spirochaetales</taxon>
        <taxon>Treponemataceae</taxon>
        <taxon>Teretinema</taxon>
    </lineage>
</organism>
<dbReference type="InterPro" id="IPR033132">
    <property type="entry name" value="GH_1_N_CS"/>
</dbReference>
<feature type="binding site" evidence="10">
    <location>
        <position position="17"/>
    </location>
    <ligand>
        <name>substrate</name>
    </ligand>
</feature>
<evidence type="ECO:0000313" key="14">
    <source>
        <dbReference type="Proteomes" id="UP001198163"/>
    </source>
</evidence>
<dbReference type="EC" id="3.2.1.21" evidence="3 12"/>
<dbReference type="GO" id="GO:0005829">
    <property type="term" value="C:cytosol"/>
    <property type="evidence" value="ECO:0007669"/>
    <property type="project" value="TreeGrafter"/>
</dbReference>
<name>A0AAE3EL75_9SPIR</name>
<dbReference type="Proteomes" id="UP001198163">
    <property type="component" value="Unassembled WGS sequence"/>
</dbReference>
<dbReference type="InterPro" id="IPR001360">
    <property type="entry name" value="Glyco_hydro_1"/>
</dbReference>
<feature type="binding site" evidence="10">
    <location>
        <begin position="410"/>
        <end position="411"/>
    </location>
    <ligand>
        <name>substrate</name>
    </ligand>
</feature>
<evidence type="ECO:0000313" key="13">
    <source>
        <dbReference type="EMBL" id="MCD1655568.1"/>
    </source>
</evidence>
<comment type="catalytic activity">
    <reaction evidence="1 12">
        <text>Hydrolysis of terminal, non-reducing beta-D-glucosyl residues with release of beta-D-glucose.</text>
        <dbReference type="EC" id="3.2.1.21"/>
    </reaction>
</comment>
<dbReference type="InterPro" id="IPR018120">
    <property type="entry name" value="Glyco_hydro_1_AS"/>
</dbReference>
<feature type="binding site" evidence="10">
    <location>
        <position position="118"/>
    </location>
    <ligand>
        <name>substrate</name>
    </ligand>
</feature>
<evidence type="ECO:0000256" key="6">
    <source>
        <dbReference type="ARBA" id="ARBA00023277"/>
    </source>
</evidence>
<dbReference type="InterPro" id="IPR017853">
    <property type="entry name" value="GH"/>
</dbReference>
<feature type="active site" description="Nucleophile" evidence="9 11">
    <location>
        <position position="356"/>
    </location>
</feature>
<dbReference type="RefSeq" id="WP_230756957.1">
    <property type="nucleotide sequence ID" value="NZ_JAINWA010000003.1"/>
</dbReference>
<dbReference type="PRINTS" id="PR00131">
    <property type="entry name" value="GLHYDRLASE1"/>
</dbReference>
<dbReference type="EMBL" id="JAINWA010000003">
    <property type="protein sequence ID" value="MCD1655568.1"/>
    <property type="molecule type" value="Genomic_DNA"/>
</dbReference>
<keyword evidence="14" id="KW-1185">Reference proteome</keyword>
<feature type="binding site" evidence="10">
    <location>
        <position position="302"/>
    </location>
    <ligand>
        <name>substrate</name>
    </ligand>
</feature>
<dbReference type="NCBIfam" id="TIGR03356">
    <property type="entry name" value="BGL"/>
    <property type="match status" value="1"/>
</dbReference>
<evidence type="ECO:0000256" key="5">
    <source>
        <dbReference type="ARBA" id="ARBA00023001"/>
    </source>
</evidence>
<evidence type="ECO:0000256" key="7">
    <source>
        <dbReference type="ARBA" id="ARBA00023295"/>
    </source>
</evidence>
<proteinExistence type="inferred from homology"/>
<evidence type="ECO:0000256" key="12">
    <source>
        <dbReference type="RuleBase" id="RU361175"/>
    </source>
</evidence>
<evidence type="ECO:0000256" key="11">
    <source>
        <dbReference type="PROSITE-ProRule" id="PRU10055"/>
    </source>
</evidence>
<sequence length="453" mass="50994">MSFPSDFIWGAATASYQIEGSVRADGRKPSIWDVFSATPGKTFNSDSGEIACDHYNRWKDDIALMKELGLQSYRFSLAWPRIIPDGRGKINPAGLDFYSRLVDGLLEAGIRPWATLYHWDLPYDLHRQGGWINPAISDAFAEYALAVAEVLGDRVTDWMTFNEPQCILGLGYEAGVHAPGLKAPVQDLMYGLHNHLVAHGKAVDALRSVGGGVFNIGYVPTAQSFIPVNDSPEEVEAAKNAFFSYKPRHGYMWSMAMYTDPVFFGTYPEDFISQMGSHLPPNWEKDLPGIGGKTDFCGINLYSGFRVKKTETGIEPVPVPSGREQTAIKWYVEPETLRWAPRFLSERYGKPVIITENGLSLSDWVHVDGKVHDPARIDFTTRYLRELEKAIGDGANIAGYFHWSLMDNFEWAEGYRERFGLIHVDLQTQKRTIKDSGYWYKSVIESNGKILHD</sequence>
<evidence type="ECO:0000256" key="1">
    <source>
        <dbReference type="ARBA" id="ARBA00000448"/>
    </source>
</evidence>